<accession>A0A4U6CZV2</accession>
<reference evidence="1 2" key="1">
    <citation type="submission" date="2019-05" db="EMBL/GenBank/DDBJ databases">
        <title>Dyadobacter AR-3-8 sp. nov., isolated from arctic soil.</title>
        <authorList>
            <person name="Chaudhary D.K."/>
        </authorList>
    </citation>
    <scope>NUCLEOTIDE SEQUENCE [LARGE SCALE GENOMIC DNA]</scope>
    <source>
        <strain evidence="1 2">AR-3-8</strain>
    </source>
</reference>
<dbReference type="RefSeq" id="WP_137342152.1">
    <property type="nucleotide sequence ID" value="NZ_BSQH01000036.1"/>
</dbReference>
<evidence type="ECO:0000313" key="2">
    <source>
        <dbReference type="Proteomes" id="UP000304900"/>
    </source>
</evidence>
<protein>
    <submittedName>
        <fullName evidence="1">Uncharacterized protein</fullName>
    </submittedName>
</protein>
<comment type="caution">
    <text evidence="1">The sequence shown here is derived from an EMBL/GenBank/DDBJ whole genome shotgun (WGS) entry which is preliminary data.</text>
</comment>
<proteinExistence type="predicted"/>
<dbReference type="Proteomes" id="UP000304900">
    <property type="component" value="Unassembled WGS sequence"/>
</dbReference>
<evidence type="ECO:0000313" key="1">
    <source>
        <dbReference type="EMBL" id="TKT90389.1"/>
    </source>
</evidence>
<gene>
    <name evidence="1" type="ORF">FDK13_21910</name>
</gene>
<organism evidence="1 2">
    <name type="scientific">Dyadobacter frigoris</name>
    <dbReference type="NCBI Taxonomy" id="2576211"/>
    <lineage>
        <taxon>Bacteria</taxon>
        <taxon>Pseudomonadati</taxon>
        <taxon>Bacteroidota</taxon>
        <taxon>Cytophagia</taxon>
        <taxon>Cytophagales</taxon>
        <taxon>Spirosomataceae</taxon>
        <taxon>Dyadobacter</taxon>
    </lineage>
</organism>
<name>A0A4U6CZV2_9BACT</name>
<dbReference type="EMBL" id="SZVO01000010">
    <property type="protein sequence ID" value="TKT90389.1"/>
    <property type="molecule type" value="Genomic_DNA"/>
</dbReference>
<keyword evidence="2" id="KW-1185">Reference proteome</keyword>
<sequence length="64" mass="7530">MSPPHQDQVFGEYPGDYLRMIPQSQGVYVFERPKQHDQYTNKSGRVNLVGKKLKFMNYVIRRVG</sequence>
<dbReference type="AlphaFoldDB" id="A0A4U6CZV2"/>